<evidence type="ECO:0000256" key="5">
    <source>
        <dbReference type="SAM" id="MobiDB-lite"/>
    </source>
</evidence>
<feature type="compositionally biased region" description="Polar residues" evidence="5">
    <location>
        <begin position="1"/>
        <end position="20"/>
    </location>
</feature>
<gene>
    <name evidence="6" type="ORF">LWI29_003602</name>
</gene>
<dbReference type="Pfam" id="PF03998">
    <property type="entry name" value="Utp11"/>
    <property type="match status" value="1"/>
</dbReference>
<feature type="region of interest" description="Disordered" evidence="5">
    <location>
        <begin position="1"/>
        <end position="24"/>
    </location>
</feature>
<comment type="caution">
    <text evidence="6">The sequence shown here is derived from an EMBL/GenBank/DDBJ whole genome shotgun (WGS) entry which is preliminary data.</text>
</comment>
<evidence type="ECO:0000313" key="6">
    <source>
        <dbReference type="EMBL" id="KAK0599248.1"/>
    </source>
</evidence>
<protein>
    <recommendedName>
        <fullName evidence="8">U3 small nucleolar RNA-associated protein 11</fullName>
    </recommendedName>
</protein>
<dbReference type="GO" id="GO:0032040">
    <property type="term" value="C:small-subunit processome"/>
    <property type="evidence" value="ECO:0007669"/>
    <property type="project" value="InterPro"/>
</dbReference>
<evidence type="ECO:0008006" key="8">
    <source>
        <dbReference type="Google" id="ProtNLM"/>
    </source>
</evidence>
<keyword evidence="7" id="KW-1185">Reference proteome</keyword>
<sequence>MADNETAISGDNTRSATSGQFEAKRPTPASITAFSSSDISSVHITAHKLDGKNYLQWAQSVKIVICGRGKLGYITGELPAPPLTDPTYKTWLAENSIVLAWLINSMEPKISRRYLYFKTAKEVWDAARRMYSDLGNASQIFELRSKLKEMKQGSNSVTQYFSDLQDLWQELDLFFEEDSSCDKCSIKQQRKLENERVYDFLAGLNRNLDEVRGRVVARYPFPSTEEAFAEVRREEGRRKVMLTDDQPISSSAPEGSALGENQDQEACCSWDTLDLPLLGVENTIQTLPPLPTTSSVPNISSPAPVLYDPTTISETIPISESSLPSDNIPVLETGGESTIPNQQELRVYSRRKVSQENKEIMNPTHSQEAEPMVGPQLPIESGNQNPNLDLDAPIAIRKGVRSCTQHPISKFISYSNLSSPFRAFTSNLSSVVIPRSIEEALTVPEWRAASRRYTSPVVAALVPPLQLATKSEVKELKKVCHFDGGIRYRLLAFLDLLKMSSLRNAIPRKAHKERSQPQSRKKFGHLEKHKDYVVRAKAFHQKEEALQKLKEKAAFRNPDEFYFKMIKTSTVGGVHRLESEANKYTHDELMLMKTQDIGYILQKLQSEKNKIEKLTTTLHSLDNHPSNRHIYYAEDREEAKSIQSQSARKVAVRASEDIPDHIKRKTAASYREVEARKSRVQELEKLYMDMAMQKELQKKGRKRKLREDEIVCPTSKPVYKWRAERKR</sequence>
<proteinExistence type="inferred from homology"/>
<dbReference type="AlphaFoldDB" id="A0AA39W1W5"/>
<dbReference type="InterPro" id="IPR007144">
    <property type="entry name" value="SSU_processome_Utp11"/>
</dbReference>
<dbReference type="EMBL" id="JAUESC010000003">
    <property type="protein sequence ID" value="KAK0599248.1"/>
    <property type="molecule type" value="Genomic_DNA"/>
</dbReference>
<evidence type="ECO:0000313" key="7">
    <source>
        <dbReference type="Proteomes" id="UP001168877"/>
    </source>
</evidence>
<dbReference type="GO" id="GO:0006364">
    <property type="term" value="P:rRNA processing"/>
    <property type="evidence" value="ECO:0007669"/>
    <property type="project" value="UniProtKB-KW"/>
</dbReference>
<evidence type="ECO:0000256" key="3">
    <source>
        <dbReference type="ARBA" id="ARBA00022552"/>
    </source>
</evidence>
<accession>A0AA39W1W5</accession>
<dbReference type="PANTHER" id="PTHR12838">
    <property type="entry name" value="U3 SMALL NUCLEOLAR RNA-ASSOCIATED PROTEIN 11"/>
    <property type="match status" value="1"/>
</dbReference>
<comment type="similarity">
    <text evidence="2">Belongs to the UTP11 family.</text>
</comment>
<reference evidence="6" key="1">
    <citation type="journal article" date="2022" name="Plant J.">
        <title>Strategies of tolerance reflected in two North American maple genomes.</title>
        <authorList>
            <person name="McEvoy S.L."/>
            <person name="Sezen U.U."/>
            <person name="Trouern-Trend A."/>
            <person name="McMahon S.M."/>
            <person name="Schaberg P.G."/>
            <person name="Yang J."/>
            <person name="Wegrzyn J.L."/>
            <person name="Swenson N.G."/>
        </authorList>
    </citation>
    <scope>NUCLEOTIDE SEQUENCE</scope>
    <source>
        <strain evidence="6">NS2018</strain>
    </source>
</reference>
<reference evidence="6" key="2">
    <citation type="submission" date="2023-06" db="EMBL/GenBank/DDBJ databases">
        <authorList>
            <person name="Swenson N.G."/>
            <person name="Wegrzyn J.L."/>
            <person name="Mcevoy S.L."/>
        </authorList>
    </citation>
    <scope>NUCLEOTIDE SEQUENCE</scope>
    <source>
        <strain evidence="6">NS2018</strain>
        <tissue evidence="6">Leaf</tissue>
    </source>
</reference>
<comment type="subcellular location">
    <subcellularLocation>
        <location evidence="1">Nucleus</location>
        <location evidence="1">Nucleolus</location>
    </subcellularLocation>
</comment>
<dbReference type="Proteomes" id="UP001168877">
    <property type="component" value="Unassembled WGS sequence"/>
</dbReference>
<dbReference type="PANTHER" id="PTHR12838:SF0">
    <property type="entry name" value="U3 SMALL NUCLEOLAR RNA-ASSOCIATED PROTEIN 11-RELATED"/>
    <property type="match status" value="1"/>
</dbReference>
<keyword evidence="3" id="KW-0698">rRNA processing</keyword>
<name>A0AA39W1W5_ACESA</name>
<evidence type="ECO:0000256" key="4">
    <source>
        <dbReference type="ARBA" id="ARBA00023242"/>
    </source>
</evidence>
<organism evidence="6 7">
    <name type="scientific">Acer saccharum</name>
    <name type="common">Sugar maple</name>
    <dbReference type="NCBI Taxonomy" id="4024"/>
    <lineage>
        <taxon>Eukaryota</taxon>
        <taxon>Viridiplantae</taxon>
        <taxon>Streptophyta</taxon>
        <taxon>Embryophyta</taxon>
        <taxon>Tracheophyta</taxon>
        <taxon>Spermatophyta</taxon>
        <taxon>Magnoliopsida</taxon>
        <taxon>eudicotyledons</taxon>
        <taxon>Gunneridae</taxon>
        <taxon>Pentapetalae</taxon>
        <taxon>rosids</taxon>
        <taxon>malvids</taxon>
        <taxon>Sapindales</taxon>
        <taxon>Sapindaceae</taxon>
        <taxon>Hippocastanoideae</taxon>
        <taxon>Acereae</taxon>
        <taxon>Acer</taxon>
    </lineage>
</organism>
<evidence type="ECO:0000256" key="1">
    <source>
        <dbReference type="ARBA" id="ARBA00004604"/>
    </source>
</evidence>
<evidence type="ECO:0000256" key="2">
    <source>
        <dbReference type="ARBA" id="ARBA00008105"/>
    </source>
</evidence>
<keyword evidence="4" id="KW-0539">Nucleus</keyword>
<dbReference type="Pfam" id="PF14223">
    <property type="entry name" value="Retrotran_gag_2"/>
    <property type="match status" value="1"/>
</dbReference>